<dbReference type="PATRIC" id="fig|869719.3.peg.1164"/>
<dbReference type="AlphaFoldDB" id="A0A147I4M8"/>
<dbReference type="GO" id="GO:0009253">
    <property type="term" value="P:peptidoglycan catabolic process"/>
    <property type="evidence" value="ECO:0007669"/>
    <property type="project" value="InterPro"/>
</dbReference>
<reference evidence="2 3" key="1">
    <citation type="journal article" date="2016" name="Front. Microbiol.">
        <title>Genomic Resource of Rice Seed Associated Bacteria.</title>
        <authorList>
            <person name="Midha S."/>
            <person name="Bansal K."/>
            <person name="Sharma S."/>
            <person name="Kumar N."/>
            <person name="Patil P.P."/>
            <person name="Chaudhry V."/>
            <person name="Patil P.B."/>
        </authorList>
    </citation>
    <scope>NUCLEOTIDE SEQUENCE [LARGE SCALE GENOMIC DNA]</scope>
    <source>
        <strain evidence="2 3">NS334</strain>
    </source>
</reference>
<dbReference type="InterPro" id="IPR002053">
    <property type="entry name" value="Glyco_hydro_25"/>
</dbReference>
<name>A0A147I4M8_9SPHN</name>
<evidence type="ECO:0000313" key="3">
    <source>
        <dbReference type="Proteomes" id="UP000074310"/>
    </source>
</evidence>
<gene>
    <name evidence="2" type="ORF">NS334_07745</name>
</gene>
<dbReference type="Gene3D" id="3.20.20.80">
    <property type="entry name" value="Glycosidases"/>
    <property type="match status" value="1"/>
</dbReference>
<dbReference type="InterPro" id="IPR017853">
    <property type="entry name" value="GH"/>
</dbReference>
<sequence length="229" mass="25170">MWGLGRLVLFLAAFALAGVAGWRLAIRWTPPVERYPVQGVDVSENTGTIVWPVLKGAGAQFGYAVATVGATTRDRNFQANWDAMGRVGMKRGALHIFSFCQSPRVQGDVFNTVVPRDLRALPAAIAFAFDEGCTDRPARPALIAGVREMIERIEAHTGKPVILRISPQVEDDYQLTAALDRRWWAVGNFLKPGYGERAWSLWRASDVHRIDGVQGPVNWDVATKGALGE</sequence>
<dbReference type="Pfam" id="PF01183">
    <property type="entry name" value="Glyco_hydro_25"/>
    <property type="match status" value="1"/>
</dbReference>
<organism evidence="2 3">
    <name type="scientific">Sphingomonas endophytica</name>
    <dbReference type="NCBI Taxonomy" id="869719"/>
    <lineage>
        <taxon>Bacteria</taxon>
        <taxon>Pseudomonadati</taxon>
        <taxon>Pseudomonadota</taxon>
        <taxon>Alphaproteobacteria</taxon>
        <taxon>Sphingomonadales</taxon>
        <taxon>Sphingomonadaceae</taxon>
        <taxon>Sphingomonas</taxon>
    </lineage>
</organism>
<proteinExistence type="inferred from homology"/>
<dbReference type="Proteomes" id="UP000074310">
    <property type="component" value="Unassembled WGS sequence"/>
</dbReference>
<comment type="caution">
    <text evidence="2">The sequence shown here is derived from an EMBL/GenBank/DDBJ whole genome shotgun (WGS) entry which is preliminary data.</text>
</comment>
<evidence type="ECO:0008006" key="4">
    <source>
        <dbReference type="Google" id="ProtNLM"/>
    </source>
</evidence>
<comment type="similarity">
    <text evidence="1">Belongs to the glycosyl hydrolase 25 family.</text>
</comment>
<dbReference type="PANTHER" id="PTHR34135">
    <property type="entry name" value="LYSOZYME"/>
    <property type="match status" value="1"/>
</dbReference>
<dbReference type="SUPFAM" id="SSF51445">
    <property type="entry name" value="(Trans)glycosidases"/>
    <property type="match status" value="1"/>
</dbReference>
<dbReference type="GO" id="GO:0016998">
    <property type="term" value="P:cell wall macromolecule catabolic process"/>
    <property type="evidence" value="ECO:0007669"/>
    <property type="project" value="InterPro"/>
</dbReference>
<protein>
    <recommendedName>
        <fullName evidence="4">Glycosyl hydrolase</fullName>
    </recommendedName>
</protein>
<evidence type="ECO:0000256" key="1">
    <source>
        <dbReference type="ARBA" id="ARBA00010646"/>
    </source>
</evidence>
<accession>A0A147I4M8</accession>
<dbReference type="EMBL" id="LDTB01000021">
    <property type="protein sequence ID" value="KTT73148.1"/>
    <property type="molecule type" value="Genomic_DNA"/>
</dbReference>
<dbReference type="PANTHER" id="PTHR34135:SF2">
    <property type="entry name" value="LYSOZYME"/>
    <property type="match status" value="1"/>
</dbReference>
<evidence type="ECO:0000313" key="2">
    <source>
        <dbReference type="EMBL" id="KTT73148.1"/>
    </source>
</evidence>
<dbReference type="GO" id="GO:0003796">
    <property type="term" value="F:lysozyme activity"/>
    <property type="evidence" value="ECO:0007669"/>
    <property type="project" value="InterPro"/>
</dbReference>
<dbReference type="PROSITE" id="PS51904">
    <property type="entry name" value="GLYCOSYL_HYDROL_F25_2"/>
    <property type="match status" value="1"/>
</dbReference>
<keyword evidence="3" id="KW-1185">Reference proteome</keyword>
<dbReference type="GO" id="GO:0016052">
    <property type="term" value="P:carbohydrate catabolic process"/>
    <property type="evidence" value="ECO:0007669"/>
    <property type="project" value="TreeGrafter"/>
</dbReference>